<dbReference type="SMART" id="SM00873">
    <property type="entry name" value="B3_4"/>
    <property type="match status" value="1"/>
</dbReference>
<dbReference type="Pfam" id="PF03483">
    <property type="entry name" value="B3_4"/>
    <property type="match status" value="1"/>
</dbReference>
<keyword evidence="6" id="KW-0963">Cytoplasm</keyword>
<evidence type="ECO:0000259" key="16">
    <source>
        <dbReference type="PROSITE" id="PS51483"/>
    </source>
</evidence>
<keyword evidence="13" id="KW-0030">Aminoacyl-tRNA synthetase</keyword>
<evidence type="ECO:0000256" key="10">
    <source>
        <dbReference type="ARBA" id="ARBA00022840"/>
    </source>
</evidence>
<keyword evidence="8" id="KW-0479">Metal-binding</keyword>
<dbReference type="InterPro" id="IPR040659">
    <property type="entry name" value="PhetRS_B1"/>
</dbReference>
<evidence type="ECO:0000256" key="11">
    <source>
        <dbReference type="ARBA" id="ARBA00022842"/>
    </source>
</evidence>
<dbReference type="InterPro" id="IPR045060">
    <property type="entry name" value="Phe-tRNA-ligase_IIc_bsu"/>
</dbReference>
<dbReference type="Pfam" id="PF17759">
    <property type="entry name" value="tRNA_synthFbeta"/>
    <property type="match status" value="1"/>
</dbReference>
<dbReference type="Gene3D" id="3.30.56.10">
    <property type="match status" value="2"/>
</dbReference>
<dbReference type="InterPro" id="IPR045864">
    <property type="entry name" value="aa-tRNA-synth_II/BPL/LPL"/>
</dbReference>
<dbReference type="Gene3D" id="3.50.40.10">
    <property type="entry name" value="Phenylalanyl-trna Synthetase, Chain B, domain 3"/>
    <property type="match status" value="1"/>
</dbReference>
<evidence type="ECO:0000256" key="13">
    <source>
        <dbReference type="ARBA" id="ARBA00023146"/>
    </source>
</evidence>
<evidence type="ECO:0000256" key="14">
    <source>
        <dbReference type="ARBA" id="ARBA00033189"/>
    </source>
</evidence>
<feature type="domain" description="B5" evidence="16">
    <location>
        <begin position="317"/>
        <end position="395"/>
    </location>
</feature>
<dbReference type="STRING" id="5514.A0A395RTQ1"/>
<dbReference type="Pfam" id="PF03484">
    <property type="entry name" value="B5"/>
    <property type="match status" value="1"/>
</dbReference>
<organism evidence="17 18">
    <name type="scientific">Fusarium sporotrichioides</name>
    <dbReference type="NCBI Taxonomy" id="5514"/>
    <lineage>
        <taxon>Eukaryota</taxon>
        <taxon>Fungi</taxon>
        <taxon>Dikarya</taxon>
        <taxon>Ascomycota</taxon>
        <taxon>Pezizomycotina</taxon>
        <taxon>Sordariomycetes</taxon>
        <taxon>Hypocreomycetidae</taxon>
        <taxon>Hypocreales</taxon>
        <taxon>Nectriaceae</taxon>
        <taxon>Fusarium</taxon>
    </lineage>
</organism>
<comment type="catalytic activity">
    <reaction evidence="15">
        <text>tRNA(Phe) + L-phenylalanine + ATP = L-phenylalanyl-tRNA(Phe) + AMP + diphosphate + H(+)</text>
        <dbReference type="Rhea" id="RHEA:19413"/>
        <dbReference type="Rhea" id="RHEA-COMP:9668"/>
        <dbReference type="Rhea" id="RHEA-COMP:9699"/>
        <dbReference type="ChEBI" id="CHEBI:15378"/>
        <dbReference type="ChEBI" id="CHEBI:30616"/>
        <dbReference type="ChEBI" id="CHEBI:33019"/>
        <dbReference type="ChEBI" id="CHEBI:58095"/>
        <dbReference type="ChEBI" id="CHEBI:78442"/>
        <dbReference type="ChEBI" id="CHEBI:78531"/>
        <dbReference type="ChEBI" id="CHEBI:456215"/>
        <dbReference type="EC" id="6.1.1.20"/>
    </reaction>
</comment>
<comment type="cofactor">
    <cofactor evidence="1">
        <name>Mg(2+)</name>
        <dbReference type="ChEBI" id="CHEBI:18420"/>
    </cofactor>
</comment>
<keyword evidence="11" id="KW-0460">Magnesium</keyword>
<gene>
    <name evidence="17" type="ORF">FSPOR_8642</name>
</gene>
<dbReference type="GO" id="GO:0000287">
    <property type="term" value="F:magnesium ion binding"/>
    <property type="evidence" value="ECO:0007669"/>
    <property type="project" value="InterPro"/>
</dbReference>
<dbReference type="Proteomes" id="UP000266152">
    <property type="component" value="Unassembled WGS sequence"/>
</dbReference>
<dbReference type="SUPFAM" id="SSF55681">
    <property type="entry name" value="Class II aaRS and biotin synthetases"/>
    <property type="match status" value="1"/>
</dbReference>
<keyword evidence="18" id="KW-1185">Reference proteome</keyword>
<dbReference type="InterPro" id="IPR020825">
    <property type="entry name" value="Phe-tRNA_synthase-like_B3/B4"/>
</dbReference>
<dbReference type="SMART" id="SM00874">
    <property type="entry name" value="B5"/>
    <property type="match status" value="1"/>
</dbReference>
<evidence type="ECO:0000256" key="8">
    <source>
        <dbReference type="ARBA" id="ARBA00022723"/>
    </source>
</evidence>
<dbReference type="InterPro" id="IPR041616">
    <property type="entry name" value="PheRS_beta_core"/>
</dbReference>
<evidence type="ECO:0000256" key="3">
    <source>
        <dbReference type="ARBA" id="ARBA00007438"/>
    </source>
</evidence>
<dbReference type="CDD" id="cd00769">
    <property type="entry name" value="PheRS_beta_core"/>
    <property type="match status" value="1"/>
</dbReference>
<evidence type="ECO:0000256" key="5">
    <source>
        <dbReference type="ARBA" id="ARBA00012814"/>
    </source>
</evidence>
<protein>
    <recommendedName>
        <fullName evidence="5">phenylalanine--tRNA ligase</fullName>
        <ecNumber evidence="5">6.1.1.20</ecNumber>
    </recommendedName>
    <alternativeName>
        <fullName evidence="14">Phenylalanyl-tRNA synthetase beta subunit</fullName>
    </alternativeName>
</protein>
<dbReference type="EMBL" id="PXOF01000132">
    <property type="protein sequence ID" value="RGP63364.1"/>
    <property type="molecule type" value="Genomic_DNA"/>
</dbReference>
<dbReference type="Gene3D" id="3.30.930.10">
    <property type="entry name" value="Bira Bifunctional Protein, Domain 2"/>
    <property type="match status" value="1"/>
</dbReference>
<evidence type="ECO:0000256" key="9">
    <source>
        <dbReference type="ARBA" id="ARBA00022741"/>
    </source>
</evidence>
<evidence type="ECO:0000256" key="1">
    <source>
        <dbReference type="ARBA" id="ARBA00001946"/>
    </source>
</evidence>
<keyword evidence="10" id="KW-0067">ATP-binding</keyword>
<keyword evidence="7" id="KW-0436">Ligase</keyword>
<dbReference type="PROSITE" id="PS51483">
    <property type="entry name" value="B5"/>
    <property type="match status" value="1"/>
</dbReference>
<keyword evidence="9" id="KW-0547">Nucleotide-binding</keyword>
<dbReference type="InterPro" id="IPR005146">
    <property type="entry name" value="B3/B4_tRNA-bd"/>
</dbReference>
<evidence type="ECO:0000256" key="7">
    <source>
        <dbReference type="ARBA" id="ARBA00022598"/>
    </source>
</evidence>
<reference evidence="17 18" key="1">
    <citation type="journal article" date="2018" name="PLoS Pathog.">
        <title>Evolution of structural diversity of trichothecenes, a family of toxins produced by plant pathogenic and entomopathogenic fungi.</title>
        <authorList>
            <person name="Proctor R.H."/>
            <person name="McCormick S.P."/>
            <person name="Kim H.S."/>
            <person name="Cardoza R.E."/>
            <person name="Stanley A.M."/>
            <person name="Lindo L."/>
            <person name="Kelly A."/>
            <person name="Brown D.W."/>
            <person name="Lee T."/>
            <person name="Vaughan M.M."/>
            <person name="Alexander N.J."/>
            <person name="Busman M."/>
            <person name="Gutierrez S."/>
        </authorList>
    </citation>
    <scope>NUCLEOTIDE SEQUENCE [LARGE SCALE GENOMIC DNA]</scope>
    <source>
        <strain evidence="17 18">NRRL 3299</strain>
    </source>
</reference>
<dbReference type="AlphaFoldDB" id="A0A395RTQ1"/>
<dbReference type="InterPro" id="IPR009061">
    <property type="entry name" value="DNA-bd_dom_put_sf"/>
</dbReference>
<comment type="subcellular location">
    <subcellularLocation>
        <location evidence="2">Cytoplasm</location>
    </subcellularLocation>
</comment>
<comment type="similarity">
    <text evidence="3">Belongs to the phenylalanyl-tRNA synthetase beta subunit family. Type 2 subfamily.</text>
</comment>
<keyword evidence="12" id="KW-0648">Protein biosynthesis</keyword>
<evidence type="ECO:0000256" key="12">
    <source>
        <dbReference type="ARBA" id="ARBA00022917"/>
    </source>
</evidence>
<proteinExistence type="inferred from homology"/>
<evidence type="ECO:0000313" key="17">
    <source>
        <dbReference type="EMBL" id="RGP63364.1"/>
    </source>
</evidence>
<dbReference type="GO" id="GO:0006432">
    <property type="term" value="P:phenylalanyl-tRNA aminoacylation"/>
    <property type="evidence" value="ECO:0007669"/>
    <property type="project" value="InterPro"/>
</dbReference>
<dbReference type="GO" id="GO:0004826">
    <property type="term" value="F:phenylalanine-tRNA ligase activity"/>
    <property type="evidence" value="ECO:0007669"/>
    <property type="project" value="UniProtKB-EC"/>
</dbReference>
<dbReference type="FunFam" id="3.30.930.10:FF:000052">
    <property type="entry name" value="Phenylalanyl-tRNA synthetase, beta subunit"/>
    <property type="match status" value="1"/>
</dbReference>
<dbReference type="GO" id="GO:0003723">
    <property type="term" value="F:RNA binding"/>
    <property type="evidence" value="ECO:0007669"/>
    <property type="project" value="InterPro"/>
</dbReference>
<evidence type="ECO:0000256" key="2">
    <source>
        <dbReference type="ARBA" id="ARBA00004496"/>
    </source>
</evidence>
<comment type="caution">
    <text evidence="17">The sequence shown here is derived from an EMBL/GenBank/DDBJ whole genome shotgun (WGS) entry which is preliminary data.</text>
</comment>
<dbReference type="NCBIfam" id="TIGR00471">
    <property type="entry name" value="pheT_arch"/>
    <property type="match status" value="1"/>
</dbReference>
<dbReference type="FunFam" id="3.30.56.10:FF:000004">
    <property type="entry name" value="Phenylalanyl-tRNA synthetase, beta subunit"/>
    <property type="match status" value="1"/>
</dbReference>
<dbReference type="SUPFAM" id="SSF46955">
    <property type="entry name" value="Putative DNA-binding domain"/>
    <property type="match status" value="2"/>
</dbReference>
<evidence type="ECO:0000256" key="6">
    <source>
        <dbReference type="ARBA" id="ARBA00022490"/>
    </source>
</evidence>
<dbReference type="InterPro" id="IPR004531">
    <property type="entry name" value="Phe-tRNA-synth_IIc_bsu_arc_euk"/>
</dbReference>
<dbReference type="SUPFAM" id="SSF56037">
    <property type="entry name" value="PheT/TilS domain"/>
    <property type="match status" value="1"/>
</dbReference>
<dbReference type="EC" id="6.1.1.20" evidence="5"/>
<dbReference type="GO" id="GO:0009328">
    <property type="term" value="C:phenylalanine-tRNA ligase complex"/>
    <property type="evidence" value="ECO:0007669"/>
    <property type="project" value="TreeGrafter"/>
</dbReference>
<dbReference type="PANTHER" id="PTHR10947">
    <property type="entry name" value="PHENYLALANYL-TRNA SYNTHETASE BETA CHAIN AND LEUCINE-RICH REPEAT-CONTAINING PROTEIN 47"/>
    <property type="match status" value="1"/>
</dbReference>
<evidence type="ECO:0000256" key="15">
    <source>
        <dbReference type="ARBA" id="ARBA00049255"/>
    </source>
</evidence>
<sequence>MPTISVDKYKLYEALGQKYESMPLLVNPHYQVSDFATKFTTEEFEDLCFEFGIELDEDTENDERPIVNGEQEPPQLKIEIPANRYDMLCFEGIVSNLNVFRGKTEPPRYRLVEPSSGKLESITVKPEAEQIRPYVSGAILRNIKFDKSRYESFISLQDKLHQNLARNRTLVSIGTHDYDTIKGPFTYEALPPKDIKFTPLNQTKEMDSAELMNFYENDKHLGRFLHIIRDSPVYPAIYDSNRVVCSLPPIINGDHSKITLDTTNVFIEITATDLTKLDIVTDIMVTMFSMYCSEPFTVEPVQINSDHNNQTRVTPNLKPRVAEVEIDYLNSCTGLKESPESLCKLLSKMSYTSTPSSKDSNILEVAIPPTRADVLHQCDVMEDLAVCYGYNNLPRTAPSRSATVGAPLPVNKLSDIIRIETAVAGWSEVMPLILCSHDENFAWLNRKDDGNTVVRLANPKTAEYQVVRSSLLPGLLKTIRENKGHSVPMKIFEVSDVVFKDETQERKARNERHFAAAWYGRTSGFEVVHGLLDRILLMLRTSFLTHEEGLSGKSIDFEVKENPSKPDGYWIEELDDATFFAGHAASVYLRLGGKERRVGEFGILHPSVLEKFDLKYPVSTLEINLEVFL</sequence>
<dbReference type="InterPro" id="IPR005147">
    <property type="entry name" value="tRNA_synthase_B5-dom"/>
</dbReference>
<name>A0A395RTQ1_FUSSP</name>
<comment type="subunit">
    <text evidence="4">Tetramer of two alpha and two beta subunits.</text>
</comment>
<dbReference type="Pfam" id="PF18262">
    <property type="entry name" value="PhetRS_B1"/>
    <property type="match status" value="1"/>
</dbReference>
<accession>A0A395RTQ1</accession>
<evidence type="ECO:0000256" key="4">
    <source>
        <dbReference type="ARBA" id="ARBA00011209"/>
    </source>
</evidence>
<dbReference type="PANTHER" id="PTHR10947:SF0">
    <property type="entry name" value="PHENYLALANINE--TRNA LIGASE BETA SUBUNIT"/>
    <property type="match status" value="1"/>
</dbReference>
<dbReference type="FunFam" id="3.50.40.10:FF:000002">
    <property type="entry name" value="phenylalanine--tRNA ligase beta subunit"/>
    <property type="match status" value="1"/>
</dbReference>
<dbReference type="GO" id="GO:0005524">
    <property type="term" value="F:ATP binding"/>
    <property type="evidence" value="ECO:0007669"/>
    <property type="project" value="UniProtKB-KW"/>
</dbReference>
<evidence type="ECO:0000313" key="18">
    <source>
        <dbReference type="Proteomes" id="UP000266152"/>
    </source>
</evidence>